<reference evidence="2" key="1">
    <citation type="journal article" date="2019" name="Int. J. Syst. Evol. Microbiol.">
        <title>The Global Catalogue of Microorganisms (GCM) 10K type strain sequencing project: providing services to taxonomists for standard genome sequencing and annotation.</title>
        <authorList>
            <consortium name="The Broad Institute Genomics Platform"/>
            <consortium name="The Broad Institute Genome Sequencing Center for Infectious Disease"/>
            <person name="Wu L."/>
            <person name="Ma J."/>
        </authorList>
    </citation>
    <scope>NUCLEOTIDE SEQUENCE [LARGE SCALE GENOMIC DNA]</scope>
    <source>
        <strain evidence="2">JCM 18537</strain>
    </source>
</reference>
<dbReference type="InterPro" id="IPR003719">
    <property type="entry name" value="Phenazine_PhzF-like"/>
</dbReference>
<dbReference type="Pfam" id="PF02567">
    <property type="entry name" value="PhzC-PhzF"/>
    <property type="match status" value="1"/>
</dbReference>
<dbReference type="Proteomes" id="UP001501645">
    <property type="component" value="Unassembled WGS sequence"/>
</dbReference>
<evidence type="ECO:0000313" key="1">
    <source>
        <dbReference type="EMBL" id="GAA4766724.1"/>
    </source>
</evidence>
<protein>
    <submittedName>
        <fullName evidence="1">PhzF family phenazine biosynthesis protein</fullName>
    </submittedName>
</protein>
<dbReference type="SUPFAM" id="SSF54506">
    <property type="entry name" value="Diaminopimelate epimerase-like"/>
    <property type="match status" value="1"/>
</dbReference>
<name>A0ABP8ZWT1_9MICO</name>
<proteinExistence type="predicted"/>
<gene>
    <name evidence="1" type="ORF">GCM10023351_07550</name>
</gene>
<dbReference type="NCBIfam" id="TIGR00654">
    <property type="entry name" value="PhzF_family"/>
    <property type="match status" value="1"/>
</dbReference>
<sequence>MSRDVPFVLVDVFADEPLSGNPLALVPDAEGLPVSTMRAIAREFNQSETTFLVRPTVRDALWRLRSFTPIGAEVLGAGHNAMGAWIWLAATDRLPVGETDFRQQIGDDVLPVRVLRNDGSPAVVSMEQSRPEFGATVSDSGELVAALGLVDSDMVAGEVAQTVSTGASHLLVPLRGRDAVDRARPDSARLLPALHAADAEGCYVYSLDPIAADVGSVAYARFFNPTVGISEDPATGTAAGPLVASLVAAGKVADRASVVVEQGYALGRPSKLAVTVAGEHVLLSGSGLVVAEGVLHLAE</sequence>
<evidence type="ECO:0000313" key="2">
    <source>
        <dbReference type="Proteomes" id="UP001501645"/>
    </source>
</evidence>
<dbReference type="EMBL" id="BAABKO010000001">
    <property type="protein sequence ID" value="GAA4766724.1"/>
    <property type="molecule type" value="Genomic_DNA"/>
</dbReference>
<keyword evidence="2" id="KW-1185">Reference proteome</keyword>
<dbReference type="PANTHER" id="PTHR13774">
    <property type="entry name" value="PHENAZINE BIOSYNTHESIS PROTEIN"/>
    <property type="match status" value="1"/>
</dbReference>
<dbReference type="RefSeq" id="WP_345436093.1">
    <property type="nucleotide sequence ID" value="NZ_BAABKO010000001.1"/>
</dbReference>
<accession>A0ABP8ZWT1</accession>
<dbReference type="Gene3D" id="3.10.310.10">
    <property type="entry name" value="Diaminopimelate Epimerase, Chain A, domain 1"/>
    <property type="match status" value="2"/>
</dbReference>
<dbReference type="PIRSF" id="PIRSF016184">
    <property type="entry name" value="PhzC_PhzF"/>
    <property type="match status" value="1"/>
</dbReference>
<comment type="caution">
    <text evidence="1">The sequence shown here is derived from an EMBL/GenBank/DDBJ whole genome shotgun (WGS) entry which is preliminary data.</text>
</comment>
<organism evidence="1 2">
    <name type="scientific">Microbacterium gilvum</name>
    <dbReference type="NCBI Taxonomy" id="1336204"/>
    <lineage>
        <taxon>Bacteria</taxon>
        <taxon>Bacillati</taxon>
        <taxon>Actinomycetota</taxon>
        <taxon>Actinomycetes</taxon>
        <taxon>Micrococcales</taxon>
        <taxon>Microbacteriaceae</taxon>
        <taxon>Microbacterium</taxon>
    </lineage>
</organism>